<protein>
    <submittedName>
        <fullName evidence="2">M15 family metallopeptidase</fullName>
    </submittedName>
</protein>
<dbReference type="Proteomes" id="UP001524501">
    <property type="component" value="Unassembled WGS sequence"/>
</dbReference>
<feature type="domain" description="Peptidase M15C" evidence="1">
    <location>
        <begin position="74"/>
        <end position="134"/>
    </location>
</feature>
<accession>A0ABT1QDY0</accession>
<organism evidence="2 3">
    <name type="scientific">Rhodococcus tibetensis</name>
    <dbReference type="NCBI Taxonomy" id="2965064"/>
    <lineage>
        <taxon>Bacteria</taxon>
        <taxon>Bacillati</taxon>
        <taxon>Actinomycetota</taxon>
        <taxon>Actinomycetes</taxon>
        <taxon>Mycobacteriales</taxon>
        <taxon>Nocardiaceae</taxon>
        <taxon>Rhodococcus</taxon>
    </lineage>
</organism>
<evidence type="ECO:0000313" key="2">
    <source>
        <dbReference type="EMBL" id="MCQ4120412.1"/>
    </source>
</evidence>
<sequence length="224" mass="25191">MTFRIAYGNTHSENGWRMCDHNETVTVKLVPASPGAPVRSGAAATILNAWLLWYHRNVEPVTSQVWGWSRDNAVPNSNHLSGTAFDINAPKYPWGARTMPRVLIDRVNRGLDLFEGTVYWGARWSRADEMHYQIGYPEGDRRVQAFADRLSAGHLGIYGPDQTDTRPTPEVPDMTPEQDRLLRYVAEQLGPWSQLGKNAKGQDLTLVDAVAQLRHDVAELRGQE</sequence>
<proteinExistence type="predicted"/>
<name>A0ABT1QDY0_9NOCA</name>
<dbReference type="RefSeq" id="WP_255969710.1">
    <property type="nucleotide sequence ID" value="NZ_JANFQF010000011.1"/>
</dbReference>
<dbReference type="InterPro" id="IPR039561">
    <property type="entry name" value="Peptidase_M15C"/>
</dbReference>
<reference evidence="2 3" key="1">
    <citation type="submission" date="2022-07" db="EMBL/GenBank/DDBJ databases">
        <title>Degradation activity of malathion, p-nitrophenol and potential low-temperature adaptation strategy of Rhodococcus sp. FXJ9.536.</title>
        <authorList>
            <person name="Huang J."/>
            <person name="Huang Y."/>
        </authorList>
    </citation>
    <scope>NUCLEOTIDE SEQUENCE [LARGE SCALE GENOMIC DNA]</scope>
    <source>
        <strain evidence="2 3">FXJ9.536</strain>
    </source>
</reference>
<dbReference type="InterPro" id="IPR009045">
    <property type="entry name" value="Zn_M74/Hedgehog-like"/>
</dbReference>
<dbReference type="Pfam" id="PF13539">
    <property type="entry name" value="Peptidase_M15_4"/>
    <property type="match status" value="1"/>
</dbReference>
<evidence type="ECO:0000313" key="3">
    <source>
        <dbReference type="Proteomes" id="UP001524501"/>
    </source>
</evidence>
<dbReference type="EMBL" id="JANFQF010000011">
    <property type="protein sequence ID" value="MCQ4120412.1"/>
    <property type="molecule type" value="Genomic_DNA"/>
</dbReference>
<keyword evidence="3" id="KW-1185">Reference proteome</keyword>
<comment type="caution">
    <text evidence="2">The sequence shown here is derived from an EMBL/GenBank/DDBJ whole genome shotgun (WGS) entry which is preliminary data.</text>
</comment>
<evidence type="ECO:0000259" key="1">
    <source>
        <dbReference type="Pfam" id="PF13539"/>
    </source>
</evidence>
<dbReference type="SUPFAM" id="SSF55166">
    <property type="entry name" value="Hedgehog/DD-peptidase"/>
    <property type="match status" value="1"/>
</dbReference>
<gene>
    <name evidence="2" type="ORF">NOF53_14730</name>
</gene>